<sequence length="72" mass="8350">MKTSGVSRRNGMEYIPFMEADPDPDRVIVSMVEHKGRLYCATQKGIYILKDGEFSHVKMEEYKGEVNEVHDR</sequence>
<reference evidence="1" key="1">
    <citation type="journal article" date="2015" name="Nature">
        <title>Complex archaea that bridge the gap between prokaryotes and eukaryotes.</title>
        <authorList>
            <person name="Spang A."/>
            <person name="Saw J.H."/>
            <person name="Jorgensen S.L."/>
            <person name="Zaremba-Niedzwiedzka K."/>
            <person name="Martijn J."/>
            <person name="Lind A.E."/>
            <person name="van Eijk R."/>
            <person name="Schleper C."/>
            <person name="Guy L."/>
            <person name="Ettema T.J."/>
        </authorList>
    </citation>
    <scope>NUCLEOTIDE SEQUENCE</scope>
</reference>
<dbReference type="AlphaFoldDB" id="A0A0F9MJR1"/>
<comment type="caution">
    <text evidence="1">The sequence shown here is derived from an EMBL/GenBank/DDBJ whole genome shotgun (WGS) entry which is preliminary data.</text>
</comment>
<accession>A0A0F9MJR1</accession>
<name>A0A0F9MJR1_9ZZZZ</name>
<evidence type="ECO:0008006" key="2">
    <source>
        <dbReference type="Google" id="ProtNLM"/>
    </source>
</evidence>
<dbReference type="EMBL" id="LAZR01008707">
    <property type="protein sequence ID" value="KKM77035.1"/>
    <property type="molecule type" value="Genomic_DNA"/>
</dbReference>
<organism evidence="1">
    <name type="scientific">marine sediment metagenome</name>
    <dbReference type="NCBI Taxonomy" id="412755"/>
    <lineage>
        <taxon>unclassified sequences</taxon>
        <taxon>metagenomes</taxon>
        <taxon>ecological metagenomes</taxon>
    </lineage>
</organism>
<gene>
    <name evidence="1" type="ORF">LCGC14_1374030</name>
</gene>
<evidence type="ECO:0000313" key="1">
    <source>
        <dbReference type="EMBL" id="KKM77035.1"/>
    </source>
</evidence>
<protein>
    <recommendedName>
        <fullName evidence="2">Glucose/Sorbosone dehydrogenase domain-containing protein</fullName>
    </recommendedName>
</protein>
<proteinExistence type="predicted"/>